<dbReference type="Proteomes" id="UP001589646">
    <property type="component" value="Unassembled WGS sequence"/>
</dbReference>
<evidence type="ECO:0000313" key="3">
    <source>
        <dbReference type="EMBL" id="MFB9530385.1"/>
    </source>
</evidence>
<dbReference type="InterPro" id="IPR029058">
    <property type="entry name" value="AB_hydrolase_fold"/>
</dbReference>
<organism evidence="3 4">
    <name type="scientific">Nonomuraea roseola</name>
    <dbReference type="NCBI Taxonomy" id="46179"/>
    <lineage>
        <taxon>Bacteria</taxon>
        <taxon>Bacillati</taxon>
        <taxon>Actinomycetota</taxon>
        <taxon>Actinomycetes</taxon>
        <taxon>Streptosporangiales</taxon>
        <taxon>Streptosporangiaceae</taxon>
        <taxon>Nonomuraea</taxon>
    </lineage>
</organism>
<comment type="caution">
    <text evidence="3">The sequence shown here is derived from an EMBL/GenBank/DDBJ whole genome shotgun (WGS) entry which is preliminary data.</text>
</comment>
<feature type="region of interest" description="Disordered" evidence="1">
    <location>
        <begin position="1"/>
        <end position="20"/>
    </location>
</feature>
<keyword evidence="3" id="KW-0378">Hydrolase</keyword>
<evidence type="ECO:0000259" key="2">
    <source>
        <dbReference type="Pfam" id="PF00561"/>
    </source>
</evidence>
<dbReference type="InterPro" id="IPR000073">
    <property type="entry name" value="AB_hydrolase_1"/>
</dbReference>
<dbReference type="Pfam" id="PF00561">
    <property type="entry name" value="Abhydrolase_1"/>
    <property type="match status" value="1"/>
</dbReference>
<evidence type="ECO:0000256" key="1">
    <source>
        <dbReference type="SAM" id="MobiDB-lite"/>
    </source>
</evidence>
<evidence type="ECO:0000313" key="4">
    <source>
        <dbReference type="Proteomes" id="UP001589646"/>
    </source>
</evidence>
<proteinExistence type="predicted"/>
<dbReference type="SUPFAM" id="SSF53474">
    <property type="entry name" value="alpha/beta-Hydrolases"/>
    <property type="match status" value="1"/>
</dbReference>
<protein>
    <submittedName>
        <fullName evidence="3">Alpha/beta fold hydrolase</fullName>
    </submittedName>
</protein>
<dbReference type="EMBL" id="JBHMCE010000008">
    <property type="protein sequence ID" value="MFB9530385.1"/>
    <property type="molecule type" value="Genomic_DNA"/>
</dbReference>
<feature type="region of interest" description="Disordered" evidence="1">
    <location>
        <begin position="61"/>
        <end position="81"/>
    </location>
</feature>
<sequence>MGCWLRPPTCRRPPAGAAASGIGPPYILVGHSAGGYIVRLFCAAHPEQVAGVVLVDATTRNKAATSHGPGPRCSGASCGGG</sequence>
<dbReference type="GO" id="GO:0016787">
    <property type="term" value="F:hydrolase activity"/>
    <property type="evidence" value="ECO:0007669"/>
    <property type="project" value="UniProtKB-KW"/>
</dbReference>
<accession>A0ABV5Q4L2</accession>
<keyword evidence="4" id="KW-1185">Reference proteome</keyword>
<dbReference type="RefSeq" id="WP_346124702.1">
    <property type="nucleotide sequence ID" value="NZ_BAAAXC010000015.1"/>
</dbReference>
<reference evidence="3 4" key="1">
    <citation type="submission" date="2024-09" db="EMBL/GenBank/DDBJ databases">
        <authorList>
            <person name="Sun Q."/>
            <person name="Mori K."/>
        </authorList>
    </citation>
    <scope>NUCLEOTIDE SEQUENCE [LARGE SCALE GENOMIC DNA]</scope>
    <source>
        <strain evidence="3 4">JCM 3323</strain>
    </source>
</reference>
<dbReference type="Gene3D" id="3.40.50.1820">
    <property type="entry name" value="alpha/beta hydrolase"/>
    <property type="match status" value="1"/>
</dbReference>
<name>A0ABV5Q4L2_9ACTN</name>
<feature type="domain" description="AB hydrolase-1" evidence="2">
    <location>
        <begin position="19"/>
        <end position="60"/>
    </location>
</feature>
<gene>
    <name evidence="3" type="ORF">ACFFRN_27635</name>
</gene>